<dbReference type="InterPro" id="IPR016040">
    <property type="entry name" value="NAD(P)-bd_dom"/>
</dbReference>
<dbReference type="EMBL" id="MUIO01000012">
    <property type="protein sequence ID" value="ORC61164.1"/>
    <property type="molecule type" value="Genomic_DNA"/>
</dbReference>
<dbReference type="Gene3D" id="3.90.25.10">
    <property type="entry name" value="UDP-galactose 4-epimerase, domain 1"/>
    <property type="match status" value="1"/>
</dbReference>
<evidence type="ECO:0000313" key="2">
    <source>
        <dbReference type="EMBL" id="ORC61164.1"/>
    </source>
</evidence>
<accession>A0A1X0NAL1</accession>
<protein>
    <submittedName>
        <fullName evidence="2">GDP-mannose 4,6 dehydratase</fullName>
    </submittedName>
</protein>
<dbReference type="Pfam" id="PF16363">
    <property type="entry name" value="GDP_Man_Dehyd"/>
    <property type="match status" value="1"/>
</dbReference>
<comment type="caution">
    <text evidence="2">The sequence shown here is derived from an EMBL/GenBank/DDBJ whole genome shotgun (WGS) entry which is preliminary data.</text>
</comment>
<dbReference type="OrthoDB" id="5295702at2"/>
<reference evidence="3" key="1">
    <citation type="submission" date="2017-02" db="EMBL/GenBank/DDBJ databases">
        <title>Pseudomonas floridae sp. nov., a novel pathogenic bacterial species isolated from tomato.</title>
        <authorList>
            <person name="Timilsina S."/>
            <person name="Vallad G.E."/>
            <person name="Jones J.B."/>
        </authorList>
    </citation>
    <scope>NUCLEOTIDE SEQUENCE [LARGE SCALE GENOMIC DNA]</scope>
    <source>
        <strain evidence="3">GEV388</strain>
    </source>
</reference>
<evidence type="ECO:0000313" key="3">
    <source>
        <dbReference type="Proteomes" id="UP000192815"/>
    </source>
</evidence>
<dbReference type="PANTHER" id="PTHR43000">
    <property type="entry name" value="DTDP-D-GLUCOSE 4,6-DEHYDRATASE-RELATED"/>
    <property type="match status" value="1"/>
</dbReference>
<dbReference type="SUPFAM" id="SSF51735">
    <property type="entry name" value="NAD(P)-binding Rossmann-fold domains"/>
    <property type="match status" value="1"/>
</dbReference>
<feature type="domain" description="NAD(P)-binding" evidence="1">
    <location>
        <begin position="9"/>
        <end position="282"/>
    </location>
</feature>
<dbReference type="InterPro" id="IPR036291">
    <property type="entry name" value="NAD(P)-bd_dom_sf"/>
</dbReference>
<keyword evidence="3" id="KW-1185">Reference proteome</keyword>
<proteinExistence type="predicted"/>
<gene>
    <name evidence="2" type="ORF">BZK31_04170</name>
</gene>
<organism evidence="2 3">
    <name type="scientific">Pseudomonas floridensis</name>
    <dbReference type="NCBI Taxonomy" id="1958950"/>
    <lineage>
        <taxon>Bacteria</taxon>
        <taxon>Pseudomonadati</taxon>
        <taxon>Pseudomonadota</taxon>
        <taxon>Gammaproteobacteria</taxon>
        <taxon>Pseudomonadales</taxon>
        <taxon>Pseudomonadaceae</taxon>
        <taxon>Pseudomonas</taxon>
    </lineage>
</organism>
<dbReference type="Proteomes" id="UP000192815">
    <property type="component" value="Unassembled WGS sequence"/>
</dbReference>
<evidence type="ECO:0000259" key="1">
    <source>
        <dbReference type="Pfam" id="PF16363"/>
    </source>
</evidence>
<dbReference type="Gene3D" id="3.40.50.720">
    <property type="entry name" value="NAD(P)-binding Rossmann-like Domain"/>
    <property type="match status" value="1"/>
</dbReference>
<dbReference type="STRING" id="1958950.BZK31_04170"/>
<dbReference type="RefSeq" id="WP_083181458.1">
    <property type="nucleotide sequence ID" value="NZ_CBCRZR010000018.1"/>
</dbReference>
<name>A0A1X0NAL1_9PSED</name>
<sequence length="298" mass="32191">MSIAGKRALITGIHGFTGSFMAAELAAQGCEVVGMGSQPSDSDNYYQVDLQDIDGLCTLLADIQPDIVVHLAALAFVGHGSPEAFYQVNLIGTRNLLEAIEASGKTPDCVLLASSANVYGNASSGVLDETTPPAPANDYAVSKLAMEHMAGLWHARLPLVITRPFNYTGVGQAENFLLPKIVSHFVRRESTIELGNLDVWRDFSDVRAVVSAYRGLLEARPLAQTINVCSGVTHSLREVIEMCKSITGHDIEVRVNPDFIRDNEVKTLCGSNARLKTSVPGWTTPDLHDTLSWMLSAH</sequence>
<dbReference type="AlphaFoldDB" id="A0A1X0NAL1"/>